<evidence type="ECO:0000256" key="1">
    <source>
        <dbReference type="ARBA" id="ARBA00006505"/>
    </source>
</evidence>
<dbReference type="PANTHER" id="PTHR16505">
    <property type="entry name" value="PROTEIN LZIC"/>
    <property type="match status" value="1"/>
</dbReference>
<evidence type="ECO:0000259" key="3">
    <source>
        <dbReference type="Pfam" id="PF06384"/>
    </source>
</evidence>
<dbReference type="InterPro" id="IPR040065">
    <property type="entry name" value="LZIC"/>
</dbReference>
<protein>
    <recommendedName>
        <fullName evidence="3">Beta-catenin-interacting ICAT domain-containing protein</fullName>
    </recommendedName>
</protein>
<evidence type="ECO:0000313" key="4">
    <source>
        <dbReference type="EnsemblMetazoa" id="XP_012058049.1"/>
    </source>
</evidence>
<name>A0A158NKJ1_ATTCE</name>
<dbReference type="InParanoid" id="A0A158NKJ1"/>
<dbReference type="EnsemblMetazoa" id="XM_012202659.1">
    <property type="protein sequence ID" value="XP_012058049.1"/>
    <property type="gene ID" value="LOC105621191"/>
</dbReference>
<organism evidence="4 5">
    <name type="scientific">Atta cephalotes</name>
    <name type="common">Leafcutter ant</name>
    <dbReference type="NCBI Taxonomy" id="12957"/>
    <lineage>
        <taxon>Eukaryota</taxon>
        <taxon>Metazoa</taxon>
        <taxon>Ecdysozoa</taxon>
        <taxon>Arthropoda</taxon>
        <taxon>Hexapoda</taxon>
        <taxon>Insecta</taxon>
        <taxon>Pterygota</taxon>
        <taxon>Neoptera</taxon>
        <taxon>Endopterygota</taxon>
        <taxon>Hymenoptera</taxon>
        <taxon>Apocrita</taxon>
        <taxon>Aculeata</taxon>
        <taxon>Formicoidea</taxon>
        <taxon>Formicidae</taxon>
        <taxon>Myrmicinae</taxon>
        <taxon>Atta</taxon>
    </lineage>
</organism>
<feature type="domain" description="Beta-catenin-interacting ICAT" evidence="3">
    <location>
        <begin position="122"/>
        <end position="198"/>
    </location>
</feature>
<sequence length="202" mass="22965">MFSLDCKMSSHGKAETDRLRKNLEEQLDRLVQQLEDLEDCRINETLDETDYQECKEDTMEQLREFNESLQRMISGNMTLVDELGAMQLATQAAISAAFQTPAVIRMFGKREPTGLKERLSQIDRDVKLGKLNKEAADRQRGEILSALRQLGEKLEPSELQLLERLSLNNIDTTRYVQITETSGKGKMALDVVGKEVKATQDI</sequence>
<reference evidence="5" key="1">
    <citation type="journal article" date="2011" name="PLoS Genet.">
        <title>The genome sequence of the leaf-cutter ant Atta cephalotes reveals insights into its obligate symbiotic lifestyle.</title>
        <authorList>
            <person name="Suen G."/>
            <person name="Teiling C."/>
            <person name="Li L."/>
            <person name="Holt C."/>
            <person name="Abouheif E."/>
            <person name="Bornberg-Bauer E."/>
            <person name="Bouffard P."/>
            <person name="Caldera E.J."/>
            <person name="Cash E."/>
            <person name="Cavanaugh A."/>
            <person name="Denas O."/>
            <person name="Elhaik E."/>
            <person name="Fave M.J."/>
            <person name="Gadau J."/>
            <person name="Gibson J.D."/>
            <person name="Graur D."/>
            <person name="Grubbs K.J."/>
            <person name="Hagen D.E."/>
            <person name="Harkins T.T."/>
            <person name="Helmkampf M."/>
            <person name="Hu H."/>
            <person name="Johnson B.R."/>
            <person name="Kim J."/>
            <person name="Marsh S.E."/>
            <person name="Moeller J.A."/>
            <person name="Munoz-Torres M.C."/>
            <person name="Murphy M.C."/>
            <person name="Naughton M.C."/>
            <person name="Nigam S."/>
            <person name="Overson R."/>
            <person name="Rajakumar R."/>
            <person name="Reese J.T."/>
            <person name="Scott J.J."/>
            <person name="Smith C.R."/>
            <person name="Tao S."/>
            <person name="Tsutsui N.D."/>
            <person name="Viljakainen L."/>
            <person name="Wissler L."/>
            <person name="Yandell M.D."/>
            <person name="Zimmer F."/>
            <person name="Taylor J."/>
            <person name="Slater S.C."/>
            <person name="Clifton S.W."/>
            <person name="Warren W.C."/>
            <person name="Elsik C.G."/>
            <person name="Smith C.D."/>
            <person name="Weinstock G.M."/>
            <person name="Gerardo N.M."/>
            <person name="Currie C.R."/>
        </authorList>
    </citation>
    <scope>NUCLEOTIDE SEQUENCE [LARGE SCALE GENOMIC DNA]</scope>
</reference>
<dbReference type="AlphaFoldDB" id="A0A158NKJ1"/>
<dbReference type="KEGG" id="acep:105621191"/>
<reference evidence="4" key="2">
    <citation type="submission" date="2016-04" db="UniProtKB">
        <authorList>
            <consortium name="EnsemblMetazoa"/>
        </authorList>
    </citation>
    <scope>IDENTIFICATION</scope>
</reference>
<dbReference type="EMBL" id="ADTU01018867">
    <property type="status" value="NOT_ANNOTATED_CDS"/>
    <property type="molecule type" value="Genomic_DNA"/>
</dbReference>
<dbReference type="InterPro" id="IPR009428">
    <property type="entry name" value="ICAT_dom"/>
</dbReference>
<dbReference type="Pfam" id="PF06384">
    <property type="entry name" value="ICAT"/>
    <property type="match status" value="1"/>
</dbReference>
<evidence type="ECO:0000256" key="2">
    <source>
        <dbReference type="SAM" id="Coils"/>
    </source>
</evidence>
<keyword evidence="2" id="KW-0175">Coiled coil</keyword>
<proteinExistence type="inferred from homology"/>
<gene>
    <name evidence="4" type="primary">105621191</name>
</gene>
<dbReference type="PANTHER" id="PTHR16505:SF8">
    <property type="entry name" value="PROTEIN LZIC"/>
    <property type="match status" value="1"/>
</dbReference>
<dbReference type="InterPro" id="IPR036911">
    <property type="entry name" value="ICAT_sf"/>
</dbReference>
<dbReference type="OMA" id="VIQMFAK"/>
<dbReference type="eggNOG" id="ENOG502QPUB">
    <property type="taxonomic scope" value="Eukaryota"/>
</dbReference>
<dbReference type="Gene3D" id="1.10.10.490">
    <property type="entry name" value="Beta-catenin-interacting ICAT"/>
    <property type="match status" value="1"/>
</dbReference>
<comment type="similarity">
    <text evidence="1">Belongs to the CTNNBIP1 family.</text>
</comment>
<evidence type="ECO:0000313" key="5">
    <source>
        <dbReference type="Proteomes" id="UP000005205"/>
    </source>
</evidence>
<accession>A0A158NKJ1</accession>
<feature type="coiled-coil region" evidence="2">
    <location>
        <begin position="13"/>
        <end position="40"/>
    </location>
</feature>
<dbReference type="SUPFAM" id="SSF81730">
    <property type="entry name" value="beta-catenin-interacting protein ICAT"/>
    <property type="match status" value="1"/>
</dbReference>
<dbReference type="OrthoDB" id="10262856at2759"/>
<dbReference type="GO" id="GO:0008013">
    <property type="term" value="F:beta-catenin binding"/>
    <property type="evidence" value="ECO:0007669"/>
    <property type="project" value="InterPro"/>
</dbReference>
<keyword evidence="5" id="KW-1185">Reference proteome</keyword>
<dbReference type="STRING" id="12957.A0A158NKJ1"/>
<dbReference type="Proteomes" id="UP000005205">
    <property type="component" value="Unassembled WGS sequence"/>
</dbReference>